<proteinExistence type="inferred from homology"/>
<organism evidence="11 12">
    <name type="scientific">Salibacter halophilus</name>
    <dbReference type="NCBI Taxonomy" id="1803916"/>
    <lineage>
        <taxon>Bacteria</taxon>
        <taxon>Pseudomonadati</taxon>
        <taxon>Bacteroidota</taxon>
        <taxon>Flavobacteriia</taxon>
        <taxon>Flavobacteriales</taxon>
        <taxon>Salibacteraceae</taxon>
        <taxon>Salibacter</taxon>
    </lineage>
</organism>
<dbReference type="RefSeq" id="WP_151168638.1">
    <property type="nucleotide sequence ID" value="NZ_WACR01000007.1"/>
</dbReference>
<dbReference type="GO" id="GO:0044718">
    <property type="term" value="P:siderophore transmembrane transport"/>
    <property type="evidence" value="ECO:0007669"/>
    <property type="project" value="TreeGrafter"/>
</dbReference>
<evidence type="ECO:0000256" key="9">
    <source>
        <dbReference type="SAM" id="SignalP"/>
    </source>
</evidence>
<protein>
    <submittedName>
        <fullName evidence="11">TonB-dependent receptor</fullName>
    </submittedName>
</protein>
<accession>A0A6N6M782</accession>
<dbReference type="Gene3D" id="2.170.130.10">
    <property type="entry name" value="TonB-dependent receptor, plug domain"/>
    <property type="match status" value="1"/>
</dbReference>
<evidence type="ECO:0000256" key="4">
    <source>
        <dbReference type="ARBA" id="ARBA00022692"/>
    </source>
</evidence>
<comment type="similarity">
    <text evidence="8">Belongs to the TonB-dependent receptor family.</text>
</comment>
<gene>
    <name evidence="11" type="ORF">F3059_09605</name>
</gene>
<evidence type="ECO:0000256" key="6">
    <source>
        <dbReference type="ARBA" id="ARBA00023136"/>
    </source>
</evidence>
<dbReference type="Proteomes" id="UP000435357">
    <property type="component" value="Unassembled WGS sequence"/>
</dbReference>
<dbReference type="PANTHER" id="PTHR30069">
    <property type="entry name" value="TONB-DEPENDENT OUTER MEMBRANE RECEPTOR"/>
    <property type="match status" value="1"/>
</dbReference>
<sequence length="1296" mass="145290">MLRKLLLTVVVILVSQSVMFAQTGQGSIQGKVLDQKTGEPVAFANIVLERNGVQQAGTSTDFDGKYNIKPIEPGTYTVKATFVGFQPKAIQGVKINSGKITFLDIKMSSSVENLEEFEVVDYKVPLIEKDNTSAQTTITKEDIDKMPTRGATGLAQTVGGVYSQDDGSGSLNIRGARSDANYYFIDGIKVRGSNNLPQSAIEEVSVITGGLPAQYGDVTGGVISITTRGPSKNYFGSVEYITSGYKIGDEVYGLDKFGYNLFEGSVSGPLIMKKDSSGEKTEPLVGFFLSGNVQSTQDQRPSITGSWKVKDQALAELRQDPLRYATQGTGAFQNAEFLRLNSFEKVRTRPNNAQNRFVVNGKLDFNTGETTNLTFGGSYEWQQGNVYDYDYSLFNYDHFPEETTTTWRVFGRFTQRFNNSTDEDNESLIKNAYYTVQADYSQNNFRRWDANHQDNLWNYGYYGQFDTEQARTYELNENAQVYSRSNPDSLLWSGRAFLQSTFTDTLIGFRPSNINSGAAEFTNTYYELFGWQGYDENGDPVFDKELASDFSGDNQQGSLIYNPENSTLRPYSSAENFFLRSYNNIRQNGGFVNGDLTGSNAISVNDIWDSHATPFNSYTKNQRNQFRLSATGSADIKNHNISLGFEYEQRVDRAYGMAPAGMWFIGRLRTNSHLEQLNTDVGEIIGYSNSTPIINFERQNASPGEYAGEVNNDNQSFFDYNLRQSLGLDPDGNDFIDFNSLSPEDMEVEYFSANELLNNGSELVSYHGYDVYGNKINDNPSIDDFFNETDEYGNYTRPIPSFRPTYVAGWIQDKFAFDDLVFNVGLRIDRYDANQSNLVDPYVLFPTVRAGEQEVQSLAESMGEYTVPGNIGDDYVVYVDNVEDPSSIVGYRDGETWFDAQGAELADGSSLQTTSGNVAPLLVNKQNTASNDITSESFEDYEPQLNVMPRISFSFPISEEALFFAHYDVLTKRPGGNRLNPLDYYFLEQRTSAQRINNPALQPEQTIDYSVGFKQTLSKSSAMTIEAFYREMRNQIQLIGRQQAFPKTYTTFGNIDFGTVKGLTFSYDLRRTKNLKLRAAYTLQFAEGTGSTQTSAANLIRAGKQNIRSTTPLSYDQRHAIVATVDYRYGSGKDYNGPIVFDKPILKNTGANFQFNLGSGTPYSKQQVPTGNGLISGGGSPIIDGSINGSRLPWQFRVDARVDRDIKLKVGENDKELNLNVYLWVLNVLNTQNIINVYRATGTPDDDGYLNDPRFSQDINSRIDTQAFTEQYLMNINNYYNYTLPRRTRIGVILSF</sequence>
<evidence type="ECO:0000313" key="12">
    <source>
        <dbReference type="Proteomes" id="UP000435357"/>
    </source>
</evidence>
<dbReference type="InterPro" id="IPR036942">
    <property type="entry name" value="Beta-barrel_TonB_sf"/>
</dbReference>
<dbReference type="SUPFAM" id="SSF56935">
    <property type="entry name" value="Porins"/>
    <property type="match status" value="1"/>
</dbReference>
<keyword evidence="7 8" id="KW-0998">Cell outer membrane</keyword>
<keyword evidence="6 8" id="KW-0472">Membrane</keyword>
<comment type="caution">
    <text evidence="11">The sequence shown here is derived from an EMBL/GenBank/DDBJ whole genome shotgun (WGS) entry which is preliminary data.</text>
</comment>
<evidence type="ECO:0000256" key="7">
    <source>
        <dbReference type="ARBA" id="ARBA00023237"/>
    </source>
</evidence>
<evidence type="ECO:0000256" key="5">
    <source>
        <dbReference type="ARBA" id="ARBA00022729"/>
    </source>
</evidence>
<dbReference type="SUPFAM" id="SSF49464">
    <property type="entry name" value="Carboxypeptidase regulatory domain-like"/>
    <property type="match status" value="1"/>
</dbReference>
<keyword evidence="2 8" id="KW-0813">Transport</keyword>
<reference evidence="11 12" key="1">
    <citation type="submission" date="2019-09" db="EMBL/GenBank/DDBJ databases">
        <title>Genomes of Cryomorphaceae.</title>
        <authorList>
            <person name="Bowman J.P."/>
        </authorList>
    </citation>
    <scope>NUCLEOTIDE SEQUENCE [LARGE SCALE GENOMIC DNA]</scope>
    <source>
        <strain evidence="11 12">KCTC 52047</strain>
    </source>
</reference>
<dbReference type="InterPro" id="IPR012910">
    <property type="entry name" value="Plug_dom"/>
</dbReference>
<dbReference type="Gene3D" id="2.60.40.1120">
    <property type="entry name" value="Carboxypeptidase-like, regulatory domain"/>
    <property type="match status" value="1"/>
</dbReference>
<evidence type="ECO:0000256" key="3">
    <source>
        <dbReference type="ARBA" id="ARBA00022452"/>
    </source>
</evidence>
<keyword evidence="11" id="KW-0675">Receptor</keyword>
<keyword evidence="3 8" id="KW-1134">Transmembrane beta strand</keyword>
<comment type="subcellular location">
    <subcellularLocation>
        <location evidence="1 8">Cell outer membrane</location>
        <topology evidence="1 8">Multi-pass membrane protein</topology>
    </subcellularLocation>
</comment>
<dbReference type="Gene3D" id="2.40.170.20">
    <property type="entry name" value="TonB-dependent receptor, beta-barrel domain"/>
    <property type="match status" value="1"/>
</dbReference>
<evidence type="ECO:0000256" key="1">
    <source>
        <dbReference type="ARBA" id="ARBA00004571"/>
    </source>
</evidence>
<evidence type="ECO:0000259" key="10">
    <source>
        <dbReference type="Pfam" id="PF07715"/>
    </source>
</evidence>
<dbReference type="PROSITE" id="PS52016">
    <property type="entry name" value="TONB_DEPENDENT_REC_3"/>
    <property type="match status" value="1"/>
</dbReference>
<dbReference type="EMBL" id="WACR01000007">
    <property type="protein sequence ID" value="KAB1063814.1"/>
    <property type="molecule type" value="Genomic_DNA"/>
</dbReference>
<keyword evidence="4 8" id="KW-0812">Transmembrane</keyword>
<dbReference type="Pfam" id="PF13620">
    <property type="entry name" value="CarboxypepD_reg"/>
    <property type="match status" value="1"/>
</dbReference>
<dbReference type="InterPro" id="IPR037066">
    <property type="entry name" value="Plug_dom_sf"/>
</dbReference>
<evidence type="ECO:0000313" key="11">
    <source>
        <dbReference type="EMBL" id="KAB1063814.1"/>
    </source>
</evidence>
<name>A0A6N6M782_9FLAO</name>
<evidence type="ECO:0000256" key="2">
    <source>
        <dbReference type="ARBA" id="ARBA00022448"/>
    </source>
</evidence>
<evidence type="ECO:0000256" key="8">
    <source>
        <dbReference type="PROSITE-ProRule" id="PRU01360"/>
    </source>
</evidence>
<dbReference type="InterPro" id="IPR039426">
    <property type="entry name" value="TonB-dep_rcpt-like"/>
</dbReference>
<dbReference type="InterPro" id="IPR008969">
    <property type="entry name" value="CarboxyPept-like_regulatory"/>
</dbReference>
<dbReference type="GO" id="GO:0015344">
    <property type="term" value="F:siderophore uptake transmembrane transporter activity"/>
    <property type="evidence" value="ECO:0007669"/>
    <property type="project" value="TreeGrafter"/>
</dbReference>
<keyword evidence="5 9" id="KW-0732">Signal</keyword>
<dbReference type="GO" id="GO:0009279">
    <property type="term" value="C:cell outer membrane"/>
    <property type="evidence" value="ECO:0007669"/>
    <property type="project" value="UniProtKB-SubCell"/>
</dbReference>
<keyword evidence="12" id="KW-1185">Reference proteome</keyword>
<dbReference type="PANTHER" id="PTHR30069:SF29">
    <property type="entry name" value="HEMOGLOBIN AND HEMOGLOBIN-HAPTOGLOBIN-BINDING PROTEIN 1-RELATED"/>
    <property type="match status" value="1"/>
</dbReference>
<feature type="domain" description="TonB-dependent receptor plug" evidence="10">
    <location>
        <begin position="129"/>
        <end position="222"/>
    </location>
</feature>
<dbReference type="Pfam" id="PF07715">
    <property type="entry name" value="Plug"/>
    <property type="match status" value="1"/>
</dbReference>
<feature type="signal peptide" evidence="9">
    <location>
        <begin position="1"/>
        <end position="20"/>
    </location>
</feature>
<feature type="chain" id="PRO_5026916972" evidence="9">
    <location>
        <begin position="21"/>
        <end position="1296"/>
    </location>
</feature>
<dbReference type="OrthoDB" id="9757908at2"/>